<dbReference type="EMBL" id="CAUYUJ010015955">
    <property type="protein sequence ID" value="CAK0860191.1"/>
    <property type="molecule type" value="Genomic_DNA"/>
</dbReference>
<feature type="domain" description="J" evidence="2">
    <location>
        <begin position="43"/>
        <end position="108"/>
    </location>
</feature>
<feature type="non-terminal residue" evidence="3">
    <location>
        <position position="1"/>
    </location>
</feature>
<dbReference type="SUPFAM" id="SSF46565">
    <property type="entry name" value="Chaperone J-domain"/>
    <property type="match status" value="1"/>
</dbReference>
<dbReference type="CDD" id="cd06257">
    <property type="entry name" value="DnaJ"/>
    <property type="match status" value="1"/>
</dbReference>
<dbReference type="Gene3D" id="1.10.287.110">
    <property type="entry name" value="DnaJ domain"/>
    <property type="match status" value="1"/>
</dbReference>
<dbReference type="InterPro" id="IPR018253">
    <property type="entry name" value="DnaJ_domain_CS"/>
</dbReference>
<keyword evidence="4" id="KW-1185">Reference proteome</keyword>
<dbReference type="PROSITE" id="PS00636">
    <property type="entry name" value="DNAJ_1"/>
    <property type="match status" value="1"/>
</dbReference>
<organism evidence="3 4">
    <name type="scientific">Prorocentrum cordatum</name>
    <dbReference type="NCBI Taxonomy" id="2364126"/>
    <lineage>
        <taxon>Eukaryota</taxon>
        <taxon>Sar</taxon>
        <taxon>Alveolata</taxon>
        <taxon>Dinophyceae</taxon>
        <taxon>Prorocentrales</taxon>
        <taxon>Prorocentraceae</taxon>
        <taxon>Prorocentrum</taxon>
    </lineage>
</organism>
<sequence length="232" mass="26376">CPLPPGARARARSRRAPARSAALMAAEDMDAVAEEVDFLTEKDLYKILGVPKGARPDDIKKAYRKLSLKHHPDKNQGDPDAKEKFQRIAEAFAVLSDSKKRLTYDKSGDMDLEDFDMDQFMNMWVGEMMEDGGVVDDMMREVLPWTDDDDKMRQFVEEKTQSKGKKIVCLLCDHSASSSRLILAHFEQKHKWDCEDWANETVKGMKASFESFMKQMRSIEIGPGLIEIGPVQ</sequence>
<name>A0ABN9UK56_9DINO</name>
<dbReference type="Proteomes" id="UP001189429">
    <property type="component" value="Unassembled WGS sequence"/>
</dbReference>
<reference evidence="3" key="1">
    <citation type="submission" date="2023-10" db="EMBL/GenBank/DDBJ databases">
        <authorList>
            <person name="Chen Y."/>
            <person name="Shah S."/>
            <person name="Dougan E. K."/>
            <person name="Thang M."/>
            <person name="Chan C."/>
        </authorList>
    </citation>
    <scope>NUCLEOTIDE SEQUENCE [LARGE SCALE GENOMIC DNA]</scope>
</reference>
<dbReference type="PROSITE" id="PS50076">
    <property type="entry name" value="DNAJ_2"/>
    <property type="match status" value="1"/>
</dbReference>
<comment type="caution">
    <text evidence="3">The sequence shown here is derived from an EMBL/GenBank/DDBJ whole genome shotgun (WGS) entry which is preliminary data.</text>
</comment>
<proteinExistence type="predicted"/>
<dbReference type="Pfam" id="PF00226">
    <property type="entry name" value="DnaJ"/>
    <property type="match status" value="1"/>
</dbReference>
<dbReference type="PANTHER" id="PTHR44145">
    <property type="entry name" value="DNAJ HOMOLOG SUBFAMILY A MEMBER 3, MITOCHONDRIAL"/>
    <property type="match status" value="1"/>
</dbReference>
<dbReference type="PANTHER" id="PTHR44145:SF3">
    <property type="entry name" value="DNAJ HOMOLOG SUBFAMILY A MEMBER 3, MITOCHONDRIAL"/>
    <property type="match status" value="1"/>
</dbReference>
<evidence type="ECO:0000313" key="4">
    <source>
        <dbReference type="Proteomes" id="UP001189429"/>
    </source>
</evidence>
<dbReference type="InterPro" id="IPR001623">
    <property type="entry name" value="DnaJ_domain"/>
</dbReference>
<dbReference type="InterPro" id="IPR051938">
    <property type="entry name" value="Apopto_cytoskel_mod"/>
</dbReference>
<dbReference type="SMART" id="SM00271">
    <property type="entry name" value="DnaJ"/>
    <property type="match status" value="1"/>
</dbReference>
<gene>
    <name evidence="3" type="ORF">PCOR1329_LOCUS49237</name>
</gene>
<evidence type="ECO:0000313" key="3">
    <source>
        <dbReference type="EMBL" id="CAK0860191.1"/>
    </source>
</evidence>
<dbReference type="PRINTS" id="PR00625">
    <property type="entry name" value="JDOMAIN"/>
</dbReference>
<protein>
    <recommendedName>
        <fullName evidence="2">J domain-containing protein</fullName>
    </recommendedName>
</protein>
<evidence type="ECO:0000256" key="1">
    <source>
        <dbReference type="ARBA" id="ARBA00023186"/>
    </source>
</evidence>
<accession>A0ABN9UK56</accession>
<evidence type="ECO:0000259" key="2">
    <source>
        <dbReference type="PROSITE" id="PS50076"/>
    </source>
</evidence>
<dbReference type="InterPro" id="IPR036869">
    <property type="entry name" value="J_dom_sf"/>
</dbReference>
<keyword evidence="1" id="KW-0143">Chaperone</keyword>